<dbReference type="InterPro" id="IPR004919">
    <property type="entry name" value="GmrSD_N"/>
</dbReference>
<evidence type="ECO:0000313" key="3">
    <source>
        <dbReference type="Proteomes" id="UP000278157"/>
    </source>
</evidence>
<reference evidence="2 3" key="1">
    <citation type="submission" date="2018-12" db="EMBL/GenBank/DDBJ databases">
        <authorList>
            <consortium name="Pathogen Informatics"/>
        </authorList>
    </citation>
    <scope>NUCLEOTIDE SEQUENCE [LARGE SCALE GENOMIC DNA]</scope>
    <source>
        <strain evidence="2 3">NCTC11541</strain>
    </source>
</reference>
<dbReference type="RefSeq" id="WP_027303708.1">
    <property type="nucleotide sequence ID" value="NZ_CBCRZS010000022.1"/>
</dbReference>
<feature type="domain" description="GmrSD restriction endonucleases N-terminal" evidence="1">
    <location>
        <begin position="14"/>
        <end position="241"/>
    </location>
</feature>
<dbReference type="Proteomes" id="UP000278157">
    <property type="component" value="Chromosome"/>
</dbReference>
<organism evidence="2 3">
    <name type="scientific">Campylobacter upsaliensis</name>
    <dbReference type="NCBI Taxonomy" id="28080"/>
    <lineage>
        <taxon>Bacteria</taxon>
        <taxon>Pseudomonadati</taxon>
        <taxon>Campylobacterota</taxon>
        <taxon>Epsilonproteobacteria</taxon>
        <taxon>Campylobacterales</taxon>
        <taxon>Campylobacteraceae</taxon>
        <taxon>Campylobacter</taxon>
    </lineage>
</organism>
<dbReference type="Pfam" id="PF03235">
    <property type="entry name" value="GmrSD_N"/>
    <property type="match status" value="1"/>
</dbReference>
<evidence type="ECO:0000313" key="2">
    <source>
        <dbReference type="EMBL" id="VEG84907.1"/>
    </source>
</evidence>
<name>A0A3S4SWN8_CAMUP</name>
<proteinExistence type="predicted"/>
<gene>
    <name evidence="2" type="ORF">NCTC11541_00944</name>
</gene>
<dbReference type="EMBL" id="LR134372">
    <property type="protein sequence ID" value="VEG84907.1"/>
    <property type="molecule type" value="Genomic_DNA"/>
</dbReference>
<dbReference type="AlphaFoldDB" id="A0A3S4SWN8"/>
<dbReference type="OrthoDB" id="3654724at2"/>
<evidence type="ECO:0000259" key="1">
    <source>
        <dbReference type="Pfam" id="PF03235"/>
    </source>
</evidence>
<sequence length="782" mass="91639">MSEQTNKKKPENFKELAQEYTIKIPRIQRDYAQGRENAQKIREKFVRDLFEVLKGNDDKTLHLQFVYGSVKNNNEFIPLDGQQRLTTLYLLHWYIAMRNNTTESYLANFTYETRSSSREFCKALSENTQKFYQAMQEALAQIQEKKKSKSNETILSTTIKDQAWFLPFWEQDPTIQSMLTMLDSIHTEASKYSLDTLTLERLDRLTFSLIELDDELDDELYIKMNARGTPLNEWENFKAAFEGFLGEKFGGELKDKQEEISQKLDNKWLKTLFNYVKYQGEEKQMECIELAQSYMLNIIKYLCEMLYYKANENEKSSFDWDRVHFGHFDEKLESSSPTKKGSYATQNAHSMYKIFDKEALEILIYVFDNFGEIKDEAEKIFINFTTTIGESVGDKVCIFDKKDTKNSNEITSGKELFAAMVQDTRLSNKEQTRKLSRKDALYLFALISLMKKQDENKTNKLREVRNYCEKQRDLSSGALFYKSTIQDDMGKHIAECVKICKKDIAIKDEIIRQFEDHHYFKGDLKLLLDENKAKGKEPLDENDGAMLEKAQNILNTTPTHRIIAYLIHHRFNCNFWLGWTYGKGKFLFGGTEAWHIMLTQNCKNNDSVKNAFQAMFKNGLISDDKLREKFVSNEWQYYFIKYSKSFFKENHNLFIWSNEEASPLEIYRLTDIKRTPPLINPFLWTLKEKINEILKLQVKYGAEDEAVASTEAKEHFIVITGKCEIRCENNSFVLTPLSDEYKKALEKSSLKPSNKNFTISLTDHKDIIETLIDLFKSSNNPN</sequence>
<protein>
    <submittedName>
        <fullName evidence="2">Protein of uncharacterized function DUF262</fullName>
    </submittedName>
</protein>
<accession>A0A3S4SWN8</accession>